<dbReference type="Proteomes" id="UP000253664">
    <property type="component" value="Unassembled WGS sequence"/>
</dbReference>
<evidence type="ECO:0000313" key="2">
    <source>
        <dbReference type="EMBL" id="RCI11649.1"/>
    </source>
</evidence>
<keyword evidence="3" id="KW-1185">Reference proteome</keyword>
<accession>A0A367LB49</accession>
<organism evidence="2 3">
    <name type="scientific">Ophiocordyceps polyrhachis-furcata BCC 54312</name>
    <dbReference type="NCBI Taxonomy" id="1330021"/>
    <lineage>
        <taxon>Eukaryota</taxon>
        <taxon>Fungi</taxon>
        <taxon>Dikarya</taxon>
        <taxon>Ascomycota</taxon>
        <taxon>Pezizomycotina</taxon>
        <taxon>Sordariomycetes</taxon>
        <taxon>Hypocreomycetidae</taxon>
        <taxon>Hypocreales</taxon>
        <taxon>Ophiocordycipitaceae</taxon>
        <taxon>Ophiocordyceps</taxon>
    </lineage>
</organism>
<proteinExistence type="predicted"/>
<dbReference type="AlphaFoldDB" id="A0A367LB49"/>
<feature type="compositionally biased region" description="Polar residues" evidence="1">
    <location>
        <begin position="74"/>
        <end position="94"/>
    </location>
</feature>
<dbReference type="EMBL" id="LKCN02000010">
    <property type="protein sequence ID" value="RCI11649.1"/>
    <property type="molecule type" value="Genomic_DNA"/>
</dbReference>
<sequence>MRCHCVVHANLHPPRRQPVVHKRRHVTLPDVASSFVPSPLNLFEHHDNCSLSYSASKQQTPPKSPSPPRQTRRANTTQQLVQDTSLETNIAQDS</sequence>
<protein>
    <submittedName>
        <fullName evidence="2">Uncharacterized protein</fullName>
    </submittedName>
</protein>
<comment type="caution">
    <text evidence="2">The sequence shown here is derived from an EMBL/GenBank/DDBJ whole genome shotgun (WGS) entry which is preliminary data.</text>
</comment>
<reference evidence="2 3" key="1">
    <citation type="journal article" date="2015" name="BMC Genomics">
        <title>Insights from the genome of Ophiocordyceps polyrhachis-furcata to pathogenicity and host specificity in insect fungi.</title>
        <authorList>
            <person name="Wichadakul D."/>
            <person name="Kobmoo N."/>
            <person name="Ingsriswang S."/>
            <person name="Tangphatsornruang S."/>
            <person name="Chantasingh D."/>
            <person name="Luangsa-ard J.J."/>
            <person name="Eurwilaichitr L."/>
        </authorList>
    </citation>
    <scope>NUCLEOTIDE SEQUENCE [LARGE SCALE GENOMIC DNA]</scope>
    <source>
        <strain evidence="2 3">BCC 54312</strain>
    </source>
</reference>
<evidence type="ECO:0000313" key="3">
    <source>
        <dbReference type="Proteomes" id="UP000253664"/>
    </source>
</evidence>
<gene>
    <name evidence="2" type="ORF">L249_7623</name>
</gene>
<evidence type="ECO:0000256" key="1">
    <source>
        <dbReference type="SAM" id="MobiDB-lite"/>
    </source>
</evidence>
<feature type="region of interest" description="Disordered" evidence="1">
    <location>
        <begin position="51"/>
        <end position="94"/>
    </location>
</feature>
<name>A0A367LB49_9HYPO</name>